<gene>
    <name evidence="13" type="ORF">CYNAS_LOCUS745</name>
</gene>
<dbReference type="PRINTS" id="PR02050">
    <property type="entry name" value="B14GALTRFASE"/>
</dbReference>
<comment type="pathway">
    <text evidence="2">Protein modification; protein glycosylation.</text>
</comment>
<dbReference type="InterPro" id="IPR027791">
    <property type="entry name" value="Galactosyl_T_C"/>
</dbReference>
<dbReference type="GO" id="GO:0006688">
    <property type="term" value="P:glycosphingolipid biosynthetic process"/>
    <property type="evidence" value="ECO:0007669"/>
    <property type="project" value="TreeGrafter"/>
</dbReference>
<evidence type="ECO:0000256" key="3">
    <source>
        <dbReference type="ARBA" id="ARBA00005735"/>
    </source>
</evidence>
<evidence type="ECO:0000256" key="4">
    <source>
        <dbReference type="ARBA" id="ARBA00022676"/>
    </source>
</evidence>
<evidence type="ECO:0000259" key="11">
    <source>
        <dbReference type="Pfam" id="PF02709"/>
    </source>
</evidence>
<dbReference type="Pfam" id="PF13733">
    <property type="entry name" value="Glyco_transf_7N"/>
    <property type="match status" value="1"/>
</dbReference>
<evidence type="ECO:0000259" key="12">
    <source>
        <dbReference type="Pfam" id="PF13733"/>
    </source>
</evidence>
<keyword evidence="7" id="KW-0735">Signal-anchor</keyword>
<keyword evidence="5" id="KW-0808">Transferase</keyword>
<evidence type="ECO:0000256" key="1">
    <source>
        <dbReference type="ARBA" id="ARBA00004606"/>
    </source>
</evidence>
<evidence type="ECO:0000256" key="2">
    <source>
        <dbReference type="ARBA" id="ARBA00004922"/>
    </source>
</evidence>
<dbReference type="GO" id="GO:0033842">
    <property type="term" value="F:N-acetyl-beta-glucosaminyl-derivative 4-beta-N-acetylgalactosaminyltransferase activity"/>
    <property type="evidence" value="ECO:0007669"/>
    <property type="project" value="TreeGrafter"/>
</dbReference>
<dbReference type="SUPFAM" id="SSF53448">
    <property type="entry name" value="Nucleotide-diphospho-sugar transferases"/>
    <property type="match status" value="1"/>
</dbReference>
<dbReference type="GO" id="GO:0005975">
    <property type="term" value="P:carbohydrate metabolic process"/>
    <property type="evidence" value="ECO:0007669"/>
    <property type="project" value="InterPro"/>
</dbReference>
<dbReference type="GO" id="GO:0005794">
    <property type="term" value="C:Golgi apparatus"/>
    <property type="evidence" value="ECO:0007669"/>
    <property type="project" value="TreeGrafter"/>
</dbReference>
<evidence type="ECO:0000256" key="8">
    <source>
        <dbReference type="ARBA" id="ARBA00022989"/>
    </source>
</evidence>
<keyword evidence="4" id="KW-0328">Glycosyltransferase</keyword>
<dbReference type="Pfam" id="PF02709">
    <property type="entry name" value="Glyco_transf_7C"/>
    <property type="match status" value="1"/>
</dbReference>
<organism evidence="13 14">
    <name type="scientific">Cylicocyclus nassatus</name>
    <name type="common">Nematode worm</name>
    <dbReference type="NCBI Taxonomy" id="53992"/>
    <lineage>
        <taxon>Eukaryota</taxon>
        <taxon>Metazoa</taxon>
        <taxon>Ecdysozoa</taxon>
        <taxon>Nematoda</taxon>
        <taxon>Chromadorea</taxon>
        <taxon>Rhabditida</taxon>
        <taxon>Rhabditina</taxon>
        <taxon>Rhabditomorpha</taxon>
        <taxon>Strongyloidea</taxon>
        <taxon>Strongylidae</taxon>
        <taxon>Cylicocyclus</taxon>
    </lineage>
</organism>
<feature type="domain" description="Galactosyltransferase C-terminal" evidence="11">
    <location>
        <begin position="73"/>
        <end position="148"/>
    </location>
</feature>
<dbReference type="InterPro" id="IPR029044">
    <property type="entry name" value="Nucleotide-diphossugar_trans"/>
</dbReference>
<keyword evidence="10" id="KW-0325">Glycoprotein</keyword>
<dbReference type="GO" id="GO:0016020">
    <property type="term" value="C:membrane"/>
    <property type="evidence" value="ECO:0007669"/>
    <property type="project" value="UniProtKB-SubCell"/>
</dbReference>
<dbReference type="Gene3D" id="3.90.550.10">
    <property type="entry name" value="Spore Coat Polysaccharide Biosynthesis Protein SpsA, Chain A"/>
    <property type="match status" value="1"/>
</dbReference>
<accession>A0AA36DJF4</accession>
<comment type="subcellular location">
    <subcellularLocation>
        <location evidence="1">Membrane</location>
        <topology evidence="1">Single-pass type II membrane protein</topology>
    </subcellularLocation>
</comment>
<sequence>MHSFLTEQQLDYSIFIVEQIANQTFNRGKLLNIGFVEAMKLYKWQCILLHDVDLLPEDRRNLHVCPGQNPRYMAVAMDKLGYRNTYKRKFGTSTMFNVKQFRDVNGLSNQYWGWGGEDNDFYNRTRLAGYEVERYNASIARYKMIKHERDEGNPINP</sequence>
<dbReference type="InterPro" id="IPR003859">
    <property type="entry name" value="Galactosyl_T"/>
</dbReference>
<comment type="similarity">
    <text evidence="3">Belongs to the glycosyltransferase 7 family.</text>
</comment>
<evidence type="ECO:0000256" key="10">
    <source>
        <dbReference type="ARBA" id="ARBA00023180"/>
    </source>
</evidence>
<evidence type="ECO:0000256" key="9">
    <source>
        <dbReference type="ARBA" id="ARBA00023136"/>
    </source>
</evidence>
<dbReference type="PANTHER" id="PTHR19300">
    <property type="entry name" value="BETA-1,4-GALACTOSYLTRANSFERASE"/>
    <property type="match status" value="1"/>
</dbReference>
<evidence type="ECO:0000256" key="6">
    <source>
        <dbReference type="ARBA" id="ARBA00022692"/>
    </source>
</evidence>
<comment type="caution">
    <text evidence="13">The sequence shown here is derived from an EMBL/GenBank/DDBJ whole genome shotgun (WGS) entry which is preliminary data.</text>
</comment>
<feature type="domain" description="Galactosyltransferase N-terminal" evidence="12">
    <location>
        <begin position="1"/>
        <end position="66"/>
    </location>
</feature>
<dbReference type="PANTHER" id="PTHR19300:SF57">
    <property type="entry name" value="BETA-1,4-N-ACETYLGALACTOSAMINYLTRANSFERASE"/>
    <property type="match status" value="1"/>
</dbReference>
<evidence type="ECO:0000313" key="14">
    <source>
        <dbReference type="Proteomes" id="UP001176961"/>
    </source>
</evidence>
<name>A0AA36DJF4_CYLNA</name>
<keyword evidence="9" id="KW-0472">Membrane</keyword>
<protein>
    <submittedName>
        <fullName evidence="13">Uncharacterized protein</fullName>
    </submittedName>
</protein>
<dbReference type="InterPro" id="IPR027995">
    <property type="entry name" value="Galactosyl_T_N"/>
</dbReference>
<dbReference type="EMBL" id="CATQJL010000001">
    <property type="protein sequence ID" value="CAJ0588762.1"/>
    <property type="molecule type" value="Genomic_DNA"/>
</dbReference>
<evidence type="ECO:0000256" key="7">
    <source>
        <dbReference type="ARBA" id="ARBA00022968"/>
    </source>
</evidence>
<evidence type="ECO:0000313" key="13">
    <source>
        <dbReference type="EMBL" id="CAJ0588762.1"/>
    </source>
</evidence>
<keyword evidence="8" id="KW-1133">Transmembrane helix</keyword>
<keyword evidence="6" id="KW-0812">Transmembrane</keyword>
<proteinExistence type="inferred from homology"/>
<dbReference type="AlphaFoldDB" id="A0AA36DJF4"/>
<reference evidence="13" key="1">
    <citation type="submission" date="2023-07" db="EMBL/GenBank/DDBJ databases">
        <authorList>
            <consortium name="CYATHOMIX"/>
        </authorList>
    </citation>
    <scope>NUCLEOTIDE SEQUENCE</scope>
    <source>
        <strain evidence="13">N/A</strain>
    </source>
</reference>
<dbReference type="GO" id="GO:0008378">
    <property type="term" value="F:galactosyltransferase activity"/>
    <property type="evidence" value="ECO:0007669"/>
    <property type="project" value="TreeGrafter"/>
</dbReference>
<dbReference type="Proteomes" id="UP001176961">
    <property type="component" value="Unassembled WGS sequence"/>
</dbReference>
<keyword evidence="14" id="KW-1185">Reference proteome</keyword>
<evidence type="ECO:0000256" key="5">
    <source>
        <dbReference type="ARBA" id="ARBA00022679"/>
    </source>
</evidence>